<dbReference type="WBParaSite" id="TMUE_0000001578.1">
    <property type="protein sequence ID" value="TMUE_0000001578.1"/>
    <property type="gene ID" value="WBGene00297467"/>
</dbReference>
<protein>
    <submittedName>
        <fullName evidence="2">Uncharacterized protein</fullName>
    </submittedName>
</protein>
<accession>A0A5S6Q305</accession>
<keyword evidence="1" id="KW-1185">Reference proteome</keyword>
<proteinExistence type="predicted"/>
<evidence type="ECO:0000313" key="2">
    <source>
        <dbReference type="WBParaSite" id="TMUE_0000001578.1"/>
    </source>
</evidence>
<evidence type="ECO:0000313" key="1">
    <source>
        <dbReference type="Proteomes" id="UP000046395"/>
    </source>
</evidence>
<reference evidence="2" key="1">
    <citation type="submission" date="2019-12" db="UniProtKB">
        <authorList>
            <consortium name="WormBaseParasite"/>
        </authorList>
    </citation>
    <scope>IDENTIFICATION</scope>
</reference>
<organism evidence="1 2">
    <name type="scientific">Trichuris muris</name>
    <name type="common">Mouse whipworm</name>
    <dbReference type="NCBI Taxonomy" id="70415"/>
    <lineage>
        <taxon>Eukaryota</taxon>
        <taxon>Metazoa</taxon>
        <taxon>Ecdysozoa</taxon>
        <taxon>Nematoda</taxon>
        <taxon>Enoplea</taxon>
        <taxon>Dorylaimia</taxon>
        <taxon>Trichinellida</taxon>
        <taxon>Trichuridae</taxon>
        <taxon>Trichuris</taxon>
    </lineage>
</organism>
<dbReference type="AlphaFoldDB" id="A0A5S6Q305"/>
<sequence length="75" mass="8598">MVSLFNKQAASARQQSRVINRCIVYGPVHVNDCTVMYCKQQAAEYEMVFGKKKPTAARKSEEFKKYVQCLYPCLA</sequence>
<dbReference type="Proteomes" id="UP000046395">
    <property type="component" value="Unassembled WGS sequence"/>
</dbReference>
<name>A0A5S6Q305_TRIMR</name>